<feature type="domain" description="Periplasmic binding protein" evidence="3">
    <location>
        <begin position="45"/>
        <end position="299"/>
    </location>
</feature>
<dbReference type="PROSITE" id="PS51257">
    <property type="entry name" value="PROKAR_LIPOPROTEIN"/>
    <property type="match status" value="1"/>
</dbReference>
<dbReference type="RefSeq" id="WP_156353556.1">
    <property type="nucleotide sequence ID" value="NZ_CACRST010000011.1"/>
</dbReference>
<evidence type="ECO:0000313" key="4">
    <source>
        <dbReference type="EMBL" id="VYS94520.1"/>
    </source>
</evidence>
<organism evidence="4">
    <name type="scientific">Blautia glucerasea</name>
    <dbReference type="NCBI Taxonomy" id="536633"/>
    <lineage>
        <taxon>Bacteria</taxon>
        <taxon>Bacillati</taxon>
        <taxon>Bacillota</taxon>
        <taxon>Clostridia</taxon>
        <taxon>Lachnospirales</taxon>
        <taxon>Lachnospiraceae</taxon>
        <taxon>Blautia</taxon>
    </lineage>
</organism>
<comment type="subcellular location">
    <subcellularLocation>
        <location evidence="1">Cell envelope</location>
    </subcellularLocation>
</comment>
<name>A0A6N2SRT5_9FIRM</name>
<dbReference type="SUPFAM" id="SSF53822">
    <property type="entry name" value="Periplasmic binding protein-like I"/>
    <property type="match status" value="1"/>
</dbReference>
<gene>
    <name evidence="4" type="primary">xylF</name>
    <name evidence="4" type="ORF">BGLFYP119_01207</name>
</gene>
<dbReference type="AlphaFoldDB" id="A0A6N2SRT5"/>
<dbReference type="InterPro" id="IPR050555">
    <property type="entry name" value="Bact_Solute-Bind_Prot2"/>
</dbReference>
<keyword evidence="2" id="KW-0732">Signal</keyword>
<dbReference type="Gene3D" id="3.40.50.2300">
    <property type="match status" value="2"/>
</dbReference>
<dbReference type="EMBL" id="CACRST010000011">
    <property type="protein sequence ID" value="VYS94520.1"/>
    <property type="molecule type" value="Genomic_DNA"/>
</dbReference>
<accession>A0A6N2SRT5</accession>
<dbReference type="GO" id="GO:0030246">
    <property type="term" value="F:carbohydrate binding"/>
    <property type="evidence" value="ECO:0007669"/>
    <property type="project" value="TreeGrafter"/>
</dbReference>
<evidence type="ECO:0000256" key="1">
    <source>
        <dbReference type="ARBA" id="ARBA00004196"/>
    </source>
</evidence>
<dbReference type="GO" id="GO:0030288">
    <property type="term" value="C:outer membrane-bounded periplasmic space"/>
    <property type="evidence" value="ECO:0007669"/>
    <property type="project" value="TreeGrafter"/>
</dbReference>
<dbReference type="Pfam" id="PF13407">
    <property type="entry name" value="Peripla_BP_4"/>
    <property type="match status" value="1"/>
</dbReference>
<protein>
    <submittedName>
        <fullName evidence="4">D-xylose-binding periplasmic protein</fullName>
    </submittedName>
</protein>
<dbReference type="InterPro" id="IPR025997">
    <property type="entry name" value="SBP_2_dom"/>
</dbReference>
<reference evidence="4" key="1">
    <citation type="submission" date="2019-11" db="EMBL/GenBank/DDBJ databases">
        <authorList>
            <person name="Feng L."/>
        </authorList>
    </citation>
    <scope>NUCLEOTIDE SEQUENCE</scope>
    <source>
        <strain evidence="4">BgluceraseaLFYP119</strain>
    </source>
</reference>
<proteinExistence type="predicted"/>
<evidence type="ECO:0000259" key="3">
    <source>
        <dbReference type="Pfam" id="PF13407"/>
    </source>
</evidence>
<sequence length="350" mass="38273">MKKITGVWIIGILALTVLAGCGQREQGQEIEKKEVSSEEENKTTIGLSFDSFVIERWLRDRDAFVAAADNLGAEINVQNANGDVEEQIEQIRYLIKKKVDVLVVVAADCMEISEVMLEAKAAGIPTISYDRLIQNADTDLYISFDNEKVGQYMAEVLVENIPEGGKIFMIQGPEEDNNVKLVRKGVEEGLEGSKIEVVYKKNCQGWLAEQAVDALNEGLKEFSDVKGVMCGNDDIASQVVNTLAETRRAGSLAVVGQDGDLAACQRIVEGTQTMTAYKSVESLAELAAEQAVKLAEGEKPPLDGTTMNDGKYDIPCCFLEPVAVTRENMDEVIIDGGVHSRDDVYLNVQN</sequence>
<dbReference type="PANTHER" id="PTHR30036:SF1">
    <property type="entry name" value="D-XYLOSE-BINDING PERIPLASMIC PROTEIN"/>
    <property type="match status" value="1"/>
</dbReference>
<evidence type="ECO:0000256" key="2">
    <source>
        <dbReference type="ARBA" id="ARBA00022729"/>
    </source>
</evidence>
<dbReference type="InterPro" id="IPR028082">
    <property type="entry name" value="Peripla_BP_I"/>
</dbReference>
<dbReference type="PANTHER" id="PTHR30036">
    <property type="entry name" value="D-XYLOSE-BINDING PERIPLASMIC PROTEIN"/>
    <property type="match status" value="1"/>
</dbReference>